<organism evidence="1 2">
    <name type="scientific">Daphnia sinensis</name>
    <dbReference type="NCBI Taxonomy" id="1820382"/>
    <lineage>
        <taxon>Eukaryota</taxon>
        <taxon>Metazoa</taxon>
        <taxon>Ecdysozoa</taxon>
        <taxon>Arthropoda</taxon>
        <taxon>Crustacea</taxon>
        <taxon>Branchiopoda</taxon>
        <taxon>Diplostraca</taxon>
        <taxon>Cladocera</taxon>
        <taxon>Anomopoda</taxon>
        <taxon>Daphniidae</taxon>
        <taxon>Daphnia</taxon>
        <taxon>Daphnia similis group</taxon>
    </lineage>
</organism>
<dbReference type="SUPFAM" id="SSF53098">
    <property type="entry name" value="Ribonuclease H-like"/>
    <property type="match status" value="1"/>
</dbReference>
<dbReference type="EMBL" id="WJBH02000008">
    <property type="protein sequence ID" value="KAI9553784.1"/>
    <property type="molecule type" value="Genomic_DNA"/>
</dbReference>
<comment type="caution">
    <text evidence="1">The sequence shown here is derived from an EMBL/GenBank/DDBJ whole genome shotgun (WGS) entry which is preliminary data.</text>
</comment>
<dbReference type="Proteomes" id="UP000820818">
    <property type="component" value="Linkage Group LG8"/>
</dbReference>
<dbReference type="AlphaFoldDB" id="A0AAD5PR07"/>
<dbReference type="PANTHER" id="PTHR47501">
    <property type="entry name" value="TRANSPOSASE-RELATED"/>
    <property type="match status" value="1"/>
</dbReference>
<keyword evidence="2" id="KW-1185">Reference proteome</keyword>
<proteinExistence type="predicted"/>
<reference evidence="1 2" key="1">
    <citation type="submission" date="2022-05" db="EMBL/GenBank/DDBJ databases">
        <title>A multi-omics perspective on studying reproductive biology in Daphnia sinensis.</title>
        <authorList>
            <person name="Jia J."/>
        </authorList>
    </citation>
    <scope>NUCLEOTIDE SEQUENCE [LARGE SCALE GENOMIC DNA]</scope>
    <source>
        <strain evidence="1 2">WSL</strain>
    </source>
</reference>
<protein>
    <recommendedName>
        <fullName evidence="3">HAT C-terminal dimerisation domain-containing protein</fullName>
    </recommendedName>
</protein>
<evidence type="ECO:0000313" key="1">
    <source>
        <dbReference type="EMBL" id="KAI9553784.1"/>
    </source>
</evidence>
<accession>A0AAD5PR07</accession>
<sequence length="412" mass="46865">MLKAFKLFGAEPVINEPDSAEEDDCFNGEDVVHTDLDFELLNIDSEEELYRLPMHFPCAAHLLSLLAKADADSALSNAQFKKKSKSAIGKLQGIFNKQQRSSLSKDKIKELLGTLFVIPNDTRWNAWFDAIKHVHNLVSDLVTVKKVKSNLKAVCEFLKIPVLTSEDYLFISEYVSVMTPVSYALDVLQGEQHTQVSSGYLLPTIVVIRRRLAELALKEPPLAICKPLVEALQEGLSKRFDRFFKLEYFQLAAVLHPKFKLNWLDYQDEEDLKLKNQIITRIETKLKAIDAEKSSSLNKSVSPEDERDFFTLLSKGGKQENFSNSVWKMELSRYLESKNTAELSCLNQFPLIKQLFHYYNDGLPASAACERLFSLGGRILTPMRTLLGDINFEMLVFLRSNKKVVDSLAFSH</sequence>
<evidence type="ECO:0000313" key="2">
    <source>
        <dbReference type="Proteomes" id="UP000820818"/>
    </source>
</evidence>
<gene>
    <name evidence="1" type="ORF">GHT06_019048</name>
</gene>
<name>A0AAD5PR07_9CRUS</name>
<dbReference type="PANTHER" id="PTHR47501:SF5">
    <property type="entry name" value="HAT C-TERMINAL DIMERISATION DOMAIN-CONTAINING PROTEIN"/>
    <property type="match status" value="1"/>
</dbReference>
<dbReference type="InterPro" id="IPR012337">
    <property type="entry name" value="RNaseH-like_sf"/>
</dbReference>
<evidence type="ECO:0008006" key="3">
    <source>
        <dbReference type="Google" id="ProtNLM"/>
    </source>
</evidence>